<keyword evidence="8" id="KW-1185">Reference proteome</keyword>
<dbReference type="SUPFAM" id="SSF57667">
    <property type="entry name" value="beta-beta-alpha zinc fingers"/>
    <property type="match status" value="2"/>
</dbReference>
<dbReference type="EMBL" id="JAPWTJ010001350">
    <property type="protein sequence ID" value="KAJ8972411.1"/>
    <property type="molecule type" value="Genomic_DNA"/>
</dbReference>
<dbReference type="Pfam" id="PF00096">
    <property type="entry name" value="zf-C2H2"/>
    <property type="match status" value="1"/>
</dbReference>
<gene>
    <name evidence="7" type="ORF">NQ317_010335</name>
</gene>
<dbReference type="InterPro" id="IPR013087">
    <property type="entry name" value="Znf_C2H2_type"/>
</dbReference>
<dbReference type="SMART" id="SM00355">
    <property type="entry name" value="ZnF_C2H2"/>
    <property type="match status" value="5"/>
</dbReference>
<organism evidence="7 8">
    <name type="scientific">Molorchus minor</name>
    <dbReference type="NCBI Taxonomy" id="1323400"/>
    <lineage>
        <taxon>Eukaryota</taxon>
        <taxon>Metazoa</taxon>
        <taxon>Ecdysozoa</taxon>
        <taxon>Arthropoda</taxon>
        <taxon>Hexapoda</taxon>
        <taxon>Insecta</taxon>
        <taxon>Pterygota</taxon>
        <taxon>Neoptera</taxon>
        <taxon>Endopterygota</taxon>
        <taxon>Coleoptera</taxon>
        <taxon>Polyphaga</taxon>
        <taxon>Cucujiformia</taxon>
        <taxon>Chrysomeloidea</taxon>
        <taxon>Cerambycidae</taxon>
        <taxon>Lamiinae</taxon>
        <taxon>Monochamini</taxon>
        <taxon>Molorchus</taxon>
    </lineage>
</organism>
<evidence type="ECO:0000256" key="1">
    <source>
        <dbReference type="ARBA" id="ARBA00022723"/>
    </source>
</evidence>
<dbReference type="InterPro" id="IPR036236">
    <property type="entry name" value="Znf_C2H2_sf"/>
</dbReference>
<dbReference type="PROSITE" id="PS50157">
    <property type="entry name" value="ZINC_FINGER_C2H2_2"/>
    <property type="match status" value="3"/>
</dbReference>
<accession>A0ABQ9J3V8</accession>
<dbReference type="PANTHER" id="PTHR24379:SF121">
    <property type="entry name" value="C2H2-TYPE DOMAIN-CONTAINING PROTEIN"/>
    <property type="match status" value="1"/>
</dbReference>
<feature type="domain" description="C2H2-type" evidence="6">
    <location>
        <begin position="119"/>
        <end position="146"/>
    </location>
</feature>
<evidence type="ECO:0000313" key="8">
    <source>
        <dbReference type="Proteomes" id="UP001162164"/>
    </source>
</evidence>
<dbReference type="PANTHER" id="PTHR24379">
    <property type="entry name" value="KRAB AND ZINC FINGER DOMAIN-CONTAINING"/>
    <property type="match status" value="1"/>
</dbReference>
<keyword evidence="1" id="KW-0479">Metal-binding</keyword>
<dbReference type="Pfam" id="PF13909">
    <property type="entry name" value="zf-H2C2_5"/>
    <property type="match status" value="1"/>
</dbReference>
<evidence type="ECO:0000259" key="6">
    <source>
        <dbReference type="PROSITE" id="PS50157"/>
    </source>
</evidence>
<keyword evidence="3 5" id="KW-0863">Zinc-finger</keyword>
<proteinExistence type="predicted"/>
<evidence type="ECO:0000256" key="2">
    <source>
        <dbReference type="ARBA" id="ARBA00022737"/>
    </source>
</evidence>
<protein>
    <recommendedName>
        <fullName evidence="6">C2H2-type domain-containing protein</fullName>
    </recommendedName>
</protein>
<feature type="domain" description="C2H2-type" evidence="6">
    <location>
        <begin position="249"/>
        <end position="275"/>
    </location>
</feature>
<sequence>MSRITTTAELMACRSCATSLASYLIFKTACKTTEENIKYWQDNSNSTERVKLNHVQIFCKENEHEIFGKRSSSENIEVFGVDGPPYAVHPIKTVCLKNNAKEILKSVKVEIEHFEVEMYTCKICQFKTKYKGALNRHLLVHSENSKVKIYSCGTCQYKTKRKETLKKHFLVHRKNQLENFEVEVHTCNTCQYKTKHKVDLKKHVLVHVHRENSEVEMYTCEKCQYKTKRKDDLKRHLLVHRDNCEVEMYTCKMCKFKTKHKGNLKTHLLVHSENS</sequence>
<comment type="caution">
    <text evidence="7">The sequence shown here is derived from an EMBL/GenBank/DDBJ whole genome shotgun (WGS) entry which is preliminary data.</text>
</comment>
<evidence type="ECO:0000256" key="4">
    <source>
        <dbReference type="ARBA" id="ARBA00022833"/>
    </source>
</evidence>
<evidence type="ECO:0000313" key="7">
    <source>
        <dbReference type="EMBL" id="KAJ8972411.1"/>
    </source>
</evidence>
<evidence type="ECO:0000256" key="5">
    <source>
        <dbReference type="PROSITE-ProRule" id="PRU00042"/>
    </source>
</evidence>
<reference evidence="7" key="1">
    <citation type="journal article" date="2023" name="Insect Mol. Biol.">
        <title>Genome sequencing provides insights into the evolution of gene families encoding plant cell wall-degrading enzymes in longhorned beetles.</title>
        <authorList>
            <person name="Shin N.R."/>
            <person name="Okamura Y."/>
            <person name="Kirsch R."/>
            <person name="Pauchet Y."/>
        </authorList>
    </citation>
    <scope>NUCLEOTIDE SEQUENCE</scope>
    <source>
        <strain evidence="7">MMC_N1</strain>
    </source>
</reference>
<evidence type="ECO:0000256" key="3">
    <source>
        <dbReference type="ARBA" id="ARBA00022771"/>
    </source>
</evidence>
<name>A0ABQ9J3V8_9CUCU</name>
<keyword evidence="4" id="KW-0862">Zinc</keyword>
<dbReference type="Proteomes" id="UP001162164">
    <property type="component" value="Unassembled WGS sequence"/>
</dbReference>
<dbReference type="Gene3D" id="3.30.160.60">
    <property type="entry name" value="Classic Zinc Finger"/>
    <property type="match status" value="2"/>
</dbReference>
<keyword evidence="2" id="KW-0677">Repeat</keyword>
<feature type="domain" description="C2H2-type" evidence="6">
    <location>
        <begin position="218"/>
        <end position="245"/>
    </location>
</feature>